<gene>
    <name evidence="5" type="ORF">DR999_PMT21035</name>
</gene>
<keyword evidence="4" id="KW-0732">Signal</keyword>
<dbReference type="EMBL" id="QXTE01000526">
    <property type="protein sequence ID" value="TFJ97132.1"/>
    <property type="molecule type" value="Genomic_DNA"/>
</dbReference>
<dbReference type="STRING" id="55544.A0A4D9DQN4"/>
<dbReference type="AlphaFoldDB" id="A0A4D9DQN4"/>
<dbReference type="Proteomes" id="UP000297703">
    <property type="component" value="Unassembled WGS sequence"/>
</dbReference>
<feature type="compositionally biased region" description="Low complexity" evidence="3">
    <location>
        <begin position="516"/>
        <end position="531"/>
    </location>
</feature>
<dbReference type="Pfam" id="PF01391">
    <property type="entry name" value="Collagen"/>
    <property type="match status" value="4"/>
</dbReference>
<evidence type="ECO:0000256" key="1">
    <source>
        <dbReference type="ARBA" id="ARBA00004498"/>
    </source>
</evidence>
<feature type="compositionally biased region" description="Low complexity" evidence="3">
    <location>
        <begin position="429"/>
        <end position="454"/>
    </location>
</feature>
<keyword evidence="2" id="KW-0964">Secreted</keyword>
<protein>
    <submittedName>
        <fullName evidence="5">Transmembrane protein 184A</fullName>
    </submittedName>
</protein>
<feature type="region of interest" description="Disordered" evidence="3">
    <location>
        <begin position="86"/>
        <end position="130"/>
    </location>
</feature>
<evidence type="ECO:0000313" key="6">
    <source>
        <dbReference type="Proteomes" id="UP000297703"/>
    </source>
</evidence>
<dbReference type="Gene3D" id="2.60.120.200">
    <property type="match status" value="1"/>
</dbReference>
<dbReference type="GO" id="GO:0005615">
    <property type="term" value="C:extracellular space"/>
    <property type="evidence" value="ECO:0007669"/>
    <property type="project" value="TreeGrafter"/>
</dbReference>
<accession>A0A4D9DQN4</accession>
<comment type="caution">
    <text evidence="5">The sequence shown here is derived from an EMBL/GenBank/DDBJ whole genome shotgun (WGS) entry which is preliminary data.</text>
</comment>
<dbReference type="OrthoDB" id="9428905at2759"/>
<organism evidence="5 6">
    <name type="scientific">Platysternon megacephalum</name>
    <name type="common">big-headed turtle</name>
    <dbReference type="NCBI Taxonomy" id="55544"/>
    <lineage>
        <taxon>Eukaryota</taxon>
        <taxon>Metazoa</taxon>
        <taxon>Chordata</taxon>
        <taxon>Craniata</taxon>
        <taxon>Vertebrata</taxon>
        <taxon>Euteleostomi</taxon>
        <taxon>Archelosauria</taxon>
        <taxon>Testudinata</taxon>
        <taxon>Testudines</taxon>
        <taxon>Cryptodira</taxon>
        <taxon>Durocryptodira</taxon>
        <taxon>Testudinoidea</taxon>
        <taxon>Platysternidae</taxon>
        <taxon>Platysternon</taxon>
    </lineage>
</organism>
<keyword evidence="2" id="KW-0272">Extracellular matrix</keyword>
<keyword evidence="5" id="KW-0812">Transmembrane</keyword>
<feature type="compositionally biased region" description="Basic and acidic residues" evidence="3">
    <location>
        <begin position="326"/>
        <end position="343"/>
    </location>
</feature>
<feature type="compositionally biased region" description="Basic residues" evidence="3">
    <location>
        <begin position="283"/>
        <end position="305"/>
    </location>
</feature>
<reference evidence="5 6" key="1">
    <citation type="submission" date="2019-04" db="EMBL/GenBank/DDBJ databases">
        <title>Draft genome of the big-headed turtle Platysternon megacephalum.</title>
        <authorList>
            <person name="Gong S."/>
        </authorList>
    </citation>
    <scope>NUCLEOTIDE SEQUENCE [LARGE SCALE GENOMIC DNA]</scope>
    <source>
        <strain evidence="5">DO16091913</strain>
        <tissue evidence="5">Muscle</tissue>
    </source>
</reference>
<name>A0A4D9DQN4_9SAUR</name>
<feature type="region of interest" description="Disordered" evidence="3">
    <location>
        <begin position="429"/>
        <end position="747"/>
    </location>
</feature>
<dbReference type="InterPro" id="IPR008160">
    <property type="entry name" value="Collagen"/>
</dbReference>
<sequence length="796" mass="79669">MEKSRPGAQGPSRVALLLLLLLRGPARAQAAEPVDVLRALGVQDGRDGVSIAAGICTQRRGAEESDFAFRLENNTQLSAPTRQLFPAGTAGVSPAPGLGAAGPALSPHPAQPRSPPRCQHSLAIGQADPAEERVSLRRRLPGMVLVEEDGRAADLQAQLLLPALHVPPQQVGLAALPGPLRRQDGEILGEGAIWGGDQAPVTLPLERGPRPVVSTAGVTLLGTRLLDEEVFQGDVQQLLISPDPRAALHYCETYMPGCDVPLPYGLLGLYPEESGPEPTAAPARRKGRKGKGKGKRRGKGKKKRNKEQAEQQDTAPTAGPGQEAGQKGEKGEPAAIDPGRRFDGPPGAPGPVGEMGPPGPVGPAGLPGDPGEQGPVGRPGLPGADGGRGPPGTMIMLPFQFGGDSPKGPTVSFQEAQAQAVLQQAKLSMKGPPGTMGLTGRPGPLGLPGNPGLKGDSGDMGPQGDRGFDGLPGLPGEKGHKGDVGKPGPPGPPGENGAKGVSGMDGAPGPKGNVGIQGEPGPSGQQGTPGPQGLPGPQGPVGMPGEKGPLGKRGMQGVAGADGPPGHPGREGPAGEKGLQGPAGAVGPVGYPGPRGVKGAFGARGLKGSKGEKGEDGFPGFKGDMGLKGDRGDVGPLGPRGEDGPEGLKGQLGPVGEAGASGLAGEKGKLGVPGLPGYPGRQGPKGSAGFPGPLGLAGEKGKRGKAGQAGQTGQRGPPGLPGERGQMGPTGKPGPKVPQGLAAQRQPHPLRPSVCLCRCPPAGYQPDPPCPISAPRPVGTAPWPHSMGRWGPSPAP</sequence>
<reference evidence="5 6" key="2">
    <citation type="submission" date="2019-04" db="EMBL/GenBank/DDBJ databases">
        <title>The genome sequence of big-headed turtle.</title>
        <authorList>
            <person name="Gong S."/>
        </authorList>
    </citation>
    <scope>NUCLEOTIDE SEQUENCE [LARGE SCALE GENOMIC DNA]</scope>
    <source>
        <strain evidence="5">DO16091913</strain>
        <tissue evidence="5">Muscle</tissue>
    </source>
</reference>
<evidence type="ECO:0000256" key="3">
    <source>
        <dbReference type="SAM" id="MobiDB-lite"/>
    </source>
</evidence>
<feature type="compositionally biased region" description="Low complexity" evidence="3">
    <location>
        <begin position="90"/>
        <end position="108"/>
    </location>
</feature>
<feature type="signal peptide" evidence="4">
    <location>
        <begin position="1"/>
        <end position="30"/>
    </location>
</feature>
<evidence type="ECO:0000256" key="4">
    <source>
        <dbReference type="SAM" id="SignalP"/>
    </source>
</evidence>
<feature type="chain" id="PRO_5020040113" evidence="4">
    <location>
        <begin position="31"/>
        <end position="796"/>
    </location>
</feature>
<dbReference type="GO" id="GO:0031012">
    <property type="term" value="C:extracellular matrix"/>
    <property type="evidence" value="ECO:0007669"/>
    <property type="project" value="TreeGrafter"/>
</dbReference>
<feature type="compositionally biased region" description="Low complexity" evidence="3">
    <location>
        <begin position="706"/>
        <end position="717"/>
    </location>
</feature>
<dbReference type="PANTHER" id="PTHR24023:SF1082">
    <property type="entry name" value="COLLAGEN TRIPLE HELIX REPEAT"/>
    <property type="match status" value="1"/>
</dbReference>
<proteinExistence type="predicted"/>
<comment type="subcellular location">
    <subcellularLocation>
        <location evidence="1">Secreted</location>
        <location evidence="1">Extracellular space</location>
        <location evidence="1">Extracellular matrix</location>
    </subcellularLocation>
</comment>
<keyword evidence="6" id="KW-1185">Reference proteome</keyword>
<feature type="region of interest" description="Disordered" evidence="3">
    <location>
        <begin position="275"/>
        <end position="411"/>
    </location>
</feature>
<dbReference type="InterPro" id="IPR050149">
    <property type="entry name" value="Collagen_superfamily"/>
</dbReference>
<evidence type="ECO:0000256" key="2">
    <source>
        <dbReference type="ARBA" id="ARBA00022530"/>
    </source>
</evidence>
<dbReference type="PANTHER" id="PTHR24023">
    <property type="entry name" value="COLLAGEN ALPHA"/>
    <property type="match status" value="1"/>
</dbReference>
<keyword evidence="5" id="KW-0472">Membrane</keyword>
<evidence type="ECO:0000313" key="5">
    <source>
        <dbReference type="EMBL" id="TFJ97132.1"/>
    </source>
</evidence>
<feature type="compositionally biased region" description="Low complexity" evidence="3">
    <location>
        <begin position="582"/>
        <end position="598"/>
    </location>
</feature>